<name>I6ZY11_MELRP</name>
<dbReference type="RefSeq" id="WP_014855335.1">
    <property type="nucleotide sequence ID" value="NC_018178.1"/>
</dbReference>
<gene>
    <name evidence="1" type="ordered locus">MROS_0655</name>
</gene>
<proteinExistence type="predicted"/>
<accession>I6ZY11</accession>
<dbReference type="InterPro" id="IPR054196">
    <property type="entry name" value="DUF6901"/>
</dbReference>
<dbReference type="KEGG" id="mro:MROS_0655"/>
<dbReference type="eggNOG" id="ENOG502ZBJ2">
    <property type="taxonomic scope" value="Bacteria"/>
</dbReference>
<protein>
    <submittedName>
        <fullName evidence="1">Uncharacterized protein</fullName>
    </submittedName>
</protein>
<dbReference type="HOGENOM" id="CLU_086634_0_0_10"/>
<dbReference type="Pfam" id="PF21842">
    <property type="entry name" value="DUF6901"/>
    <property type="match status" value="1"/>
</dbReference>
<dbReference type="STRING" id="1191523.MROS_0655"/>
<dbReference type="Proteomes" id="UP000009011">
    <property type="component" value="Chromosome"/>
</dbReference>
<keyword evidence="2" id="KW-1185">Reference proteome</keyword>
<dbReference type="EMBL" id="CP003557">
    <property type="protein sequence ID" value="AFN73898.1"/>
    <property type="molecule type" value="Genomic_DNA"/>
</dbReference>
<dbReference type="AlphaFoldDB" id="I6ZY11"/>
<organism evidence="1 2">
    <name type="scientific">Melioribacter roseus (strain DSM 23840 / JCM 17771 / VKM B-2668 / P3M-2)</name>
    <dbReference type="NCBI Taxonomy" id="1191523"/>
    <lineage>
        <taxon>Bacteria</taxon>
        <taxon>Pseudomonadati</taxon>
        <taxon>Ignavibacteriota</taxon>
        <taxon>Ignavibacteria</taxon>
        <taxon>Ignavibacteriales</taxon>
        <taxon>Melioribacteraceae</taxon>
        <taxon>Melioribacter</taxon>
    </lineage>
</organism>
<evidence type="ECO:0000313" key="1">
    <source>
        <dbReference type="EMBL" id="AFN73898.1"/>
    </source>
</evidence>
<dbReference type="OrthoDB" id="9813686at2"/>
<sequence>MNSERKTLDYVYTFKFEDGFEKDFIIRLDSETLDIINREPDEIPDWADNSDFPCNSEKCKTNNKSYCPIAFHLDSIIKFFSDRVSYEKVSITADINGRRYYKETTIQNAVGSLIGIIMPVSGCPVLGKLKPLVKYHLPFSSIEETEFRVYSMYLFAQYLRQLKGLTPDWEMKRLHELYAEILEINRVISHKIAQLENQDASSNALIALDNFAQFISFNLEDNDFSRYEKIFGVWFD</sequence>
<reference evidence="1 2" key="1">
    <citation type="journal article" date="2013" name="PLoS ONE">
        <title>Genomic analysis of Melioribacter roseus, facultatively anaerobic organotrophic bacterium representing a novel deep lineage within Bacteriodetes/Chlorobi group.</title>
        <authorList>
            <person name="Kadnikov V.V."/>
            <person name="Mardanov A.V."/>
            <person name="Podosokorskaya O.A."/>
            <person name="Gavrilov S.N."/>
            <person name="Kublanov I.V."/>
            <person name="Beletsky A.V."/>
            <person name="Bonch-Osmolovskaya E.A."/>
            <person name="Ravin N.V."/>
        </authorList>
    </citation>
    <scope>NUCLEOTIDE SEQUENCE [LARGE SCALE GENOMIC DNA]</scope>
    <source>
        <strain evidence="2">JCM 17771 / P3M-2</strain>
    </source>
</reference>
<evidence type="ECO:0000313" key="2">
    <source>
        <dbReference type="Proteomes" id="UP000009011"/>
    </source>
</evidence>